<dbReference type="RefSeq" id="WP_111729997.1">
    <property type="nucleotide sequence ID" value="NZ_QHKO01000004.1"/>
</dbReference>
<comment type="caution">
    <text evidence="2">The sequence shown here is derived from an EMBL/GenBank/DDBJ whole genome shotgun (WGS) entry which is preliminary data.</text>
</comment>
<dbReference type="GO" id="GO:0004029">
    <property type="term" value="F:aldehyde dehydrogenase (NAD+) activity"/>
    <property type="evidence" value="ECO:0007669"/>
    <property type="project" value="TreeGrafter"/>
</dbReference>
<protein>
    <recommendedName>
        <fullName evidence="1">NAD-dependent epimerase/dehydratase domain-containing protein</fullName>
    </recommendedName>
</protein>
<dbReference type="InterPro" id="IPR036291">
    <property type="entry name" value="NAD(P)-bd_dom_sf"/>
</dbReference>
<dbReference type="EMBL" id="QHKO01000004">
    <property type="protein sequence ID" value="RAL22425.1"/>
    <property type="molecule type" value="Genomic_DNA"/>
</dbReference>
<dbReference type="SUPFAM" id="SSF51735">
    <property type="entry name" value="NAD(P)-binding Rossmann-fold domains"/>
    <property type="match status" value="1"/>
</dbReference>
<evidence type="ECO:0000259" key="1">
    <source>
        <dbReference type="Pfam" id="PF01370"/>
    </source>
</evidence>
<dbReference type="PANTHER" id="PTHR48079">
    <property type="entry name" value="PROTEIN YEEZ"/>
    <property type="match status" value="1"/>
</dbReference>
<organism evidence="2 3">
    <name type="scientific">Lujinxingia litoralis</name>
    <dbReference type="NCBI Taxonomy" id="2211119"/>
    <lineage>
        <taxon>Bacteria</taxon>
        <taxon>Deltaproteobacteria</taxon>
        <taxon>Bradymonadales</taxon>
        <taxon>Lujinxingiaceae</taxon>
        <taxon>Lujinxingia</taxon>
    </lineage>
</organism>
<dbReference type="Proteomes" id="UP000249169">
    <property type="component" value="Unassembled WGS sequence"/>
</dbReference>
<dbReference type="Gene3D" id="3.40.50.720">
    <property type="entry name" value="NAD(P)-binding Rossmann-like Domain"/>
    <property type="match status" value="1"/>
</dbReference>
<sequence>MPPTRLLIVGAGYTGLEIARQANHLGFELHTTTSNPQRQRDLQDLGATVLEWDALGDPSALLPHIDADTALIYSVPPLFKEHQPATSPEPARHVAPVLNLLQAAKDQGCTRFVYLSSTSVYGDYQGAWIDEAADLHPNRDQGKMRRDIEEALLKAPGVTTSTLRIVGIYGPGRTILTRLKSGRYALVDGGKKITNRIHVEDLAQAALAAATRHTHNSRAYNVSDGEPFAVHELVSFVCEATGLPMPESISLEDYALTASPLAVGFWTHSARVDNTRLTEELGVKLRYPNVFAGYRPLLEAFNQAPDLP</sequence>
<feature type="domain" description="NAD-dependent epimerase/dehydratase" evidence="1">
    <location>
        <begin position="7"/>
        <end position="222"/>
    </location>
</feature>
<keyword evidence="3" id="KW-1185">Reference proteome</keyword>
<reference evidence="2 3" key="1">
    <citation type="submission" date="2018-05" db="EMBL/GenBank/DDBJ databases">
        <title>Lujinxingia marina gen. nov. sp. nov., a new facultative anaerobic member of the class Deltaproteobacteria, and proposal of Lujinxingaceae fam. nov.</title>
        <authorList>
            <person name="Li C.-M."/>
        </authorList>
    </citation>
    <scope>NUCLEOTIDE SEQUENCE [LARGE SCALE GENOMIC DNA]</scope>
    <source>
        <strain evidence="2 3">B210</strain>
    </source>
</reference>
<dbReference type="PANTHER" id="PTHR48079:SF6">
    <property type="entry name" value="NAD(P)-BINDING DOMAIN-CONTAINING PROTEIN-RELATED"/>
    <property type="match status" value="1"/>
</dbReference>
<gene>
    <name evidence="2" type="ORF">DL240_11300</name>
</gene>
<proteinExistence type="predicted"/>
<evidence type="ECO:0000313" key="2">
    <source>
        <dbReference type="EMBL" id="RAL22425.1"/>
    </source>
</evidence>
<dbReference type="InterPro" id="IPR001509">
    <property type="entry name" value="Epimerase_deHydtase"/>
</dbReference>
<dbReference type="AlphaFoldDB" id="A0A328C925"/>
<evidence type="ECO:0000313" key="3">
    <source>
        <dbReference type="Proteomes" id="UP000249169"/>
    </source>
</evidence>
<name>A0A328C925_9DELT</name>
<dbReference type="Pfam" id="PF01370">
    <property type="entry name" value="Epimerase"/>
    <property type="match status" value="1"/>
</dbReference>
<dbReference type="InterPro" id="IPR051783">
    <property type="entry name" value="NAD(P)-dependent_oxidoreduct"/>
</dbReference>
<accession>A0A328C925</accession>
<dbReference type="OrthoDB" id="9808276at2"/>
<dbReference type="GO" id="GO:0005737">
    <property type="term" value="C:cytoplasm"/>
    <property type="evidence" value="ECO:0007669"/>
    <property type="project" value="TreeGrafter"/>
</dbReference>